<evidence type="ECO:0000313" key="1">
    <source>
        <dbReference type="EMBL" id="KAH7955284.1"/>
    </source>
</evidence>
<gene>
    <name evidence="1" type="ORF">HPB52_000088</name>
</gene>
<dbReference type="EMBL" id="JABSTV010001250">
    <property type="protein sequence ID" value="KAH7955284.1"/>
    <property type="molecule type" value="Genomic_DNA"/>
</dbReference>
<proteinExistence type="predicted"/>
<reference evidence="1" key="1">
    <citation type="journal article" date="2020" name="Cell">
        <title>Large-Scale Comparative Analyses of Tick Genomes Elucidate Their Genetic Diversity and Vector Capacities.</title>
        <authorList>
            <consortium name="Tick Genome and Microbiome Consortium (TIGMIC)"/>
            <person name="Jia N."/>
            <person name="Wang J."/>
            <person name="Shi W."/>
            <person name="Du L."/>
            <person name="Sun Y."/>
            <person name="Zhan W."/>
            <person name="Jiang J.F."/>
            <person name="Wang Q."/>
            <person name="Zhang B."/>
            <person name="Ji P."/>
            <person name="Bell-Sakyi L."/>
            <person name="Cui X.M."/>
            <person name="Yuan T.T."/>
            <person name="Jiang B.G."/>
            <person name="Yang W.F."/>
            <person name="Lam T.T."/>
            <person name="Chang Q.C."/>
            <person name="Ding S.J."/>
            <person name="Wang X.J."/>
            <person name="Zhu J.G."/>
            <person name="Ruan X.D."/>
            <person name="Zhao L."/>
            <person name="Wei J.T."/>
            <person name="Ye R.Z."/>
            <person name="Que T.C."/>
            <person name="Du C.H."/>
            <person name="Zhou Y.H."/>
            <person name="Cheng J.X."/>
            <person name="Dai P.F."/>
            <person name="Guo W.B."/>
            <person name="Han X.H."/>
            <person name="Huang E.J."/>
            <person name="Li L.F."/>
            <person name="Wei W."/>
            <person name="Gao Y.C."/>
            <person name="Liu J.Z."/>
            <person name="Shao H.Z."/>
            <person name="Wang X."/>
            <person name="Wang C.C."/>
            <person name="Yang T.C."/>
            <person name="Huo Q.B."/>
            <person name="Li W."/>
            <person name="Chen H.Y."/>
            <person name="Chen S.E."/>
            <person name="Zhou L.G."/>
            <person name="Ni X.B."/>
            <person name="Tian J.H."/>
            <person name="Sheng Y."/>
            <person name="Liu T."/>
            <person name="Pan Y.S."/>
            <person name="Xia L.Y."/>
            <person name="Li J."/>
            <person name="Zhao F."/>
            <person name="Cao W.C."/>
        </authorList>
    </citation>
    <scope>NUCLEOTIDE SEQUENCE</scope>
    <source>
        <strain evidence="1">Rsan-2018</strain>
    </source>
</reference>
<organism evidence="1 2">
    <name type="scientific">Rhipicephalus sanguineus</name>
    <name type="common">Brown dog tick</name>
    <name type="synonym">Ixodes sanguineus</name>
    <dbReference type="NCBI Taxonomy" id="34632"/>
    <lineage>
        <taxon>Eukaryota</taxon>
        <taxon>Metazoa</taxon>
        <taxon>Ecdysozoa</taxon>
        <taxon>Arthropoda</taxon>
        <taxon>Chelicerata</taxon>
        <taxon>Arachnida</taxon>
        <taxon>Acari</taxon>
        <taxon>Parasitiformes</taxon>
        <taxon>Ixodida</taxon>
        <taxon>Ixodoidea</taxon>
        <taxon>Ixodidae</taxon>
        <taxon>Rhipicephalinae</taxon>
        <taxon>Rhipicephalus</taxon>
        <taxon>Rhipicephalus</taxon>
    </lineage>
</organism>
<protein>
    <submittedName>
        <fullName evidence="1">Uncharacterized protein</fullName>
    </submittedName>
</protein>
<keyword evidence="2" id="KW-1185">Reference proteome</keyword>
<sequence>MKKLSLRTGAYSELVIALGKFTAVDDNMLDCHHHEGVGETAESVARHMDWIKKYAQRADDAELRPRLLATAKARQDQIRTVDVTETLETTCNACCSSRLLAV</sequence>
<evidence type="ECO:0000313" key="2">
    <source>
        <dbReference type="Proteomes" id="UP000821837"/>
    </source>
</evidence>
<dbReference type="AlphaFoldDB" id="A0A9D4PT30"/>
<name>A0A9D4PT30_RHISA</name>
<accession>A0A9D4PT30</accession>
<dbReference type="Proteomes" id="UP000821837">
    <property type="component" value="Unassembled WGS sequence"/>
</dbReference>
<reference evidence="1" key="2">
    <citation type="submission" date="2021-09" db="EMBL/GenBank/DDBJ databases">
        <authorList>
            <person name="Jia N."/>
            <person name="Wang J."/>
            <person name="Shi W."/>
            <person name="Du L."/>
            <person name="Sun Y."/>
            <person name="Zhan W."/>
            <person name="Jiang J."/>
            <person name="Wang Q."/>
            <person name="Zhang B."/>
            <person name="Ji P."/>
            <person name="Sakyi L.B."/>
            <person name="Cui X."/>
            <person name="Yuan T."/>
            <person name="Jiang B."/>
            <person name="Yang W."/>
            <person name="Lam T.T.-Y."/>
            <person name="Chang Q."/>
            <person name="Ding S."/>
            <person name="Wang X."/>
            <person name="Zhu J."/>
            <person name="Ruan X."/>
            <person name="Zhao L."/>
            <person name="Wei J."/>
            <person name="Que T."/>
            <person name="Du C."/>
            <person name="Cheng J."/>
            <person name="Dai P."/>
            <person name="Han X."/>
            <person name="Huang E."/>
            <person name="Gao Y."/>
            <person name="Liu J."/>
            <person name="Shao H."/>
            <person name="Ye R."/>
            <person name="Li L."/>
            <person name="Wei W."/>
            <person name="Wang X."/>
            <person name="Wang C."/>
            <person name="Huo Q."/>
            <person name="Li W."/>
            <person name="Guo W."/>
            <person name="Chen H."/>
            <person name="Chen S."/>
            <person name="Zhou L."/>
            <person name="Zhou L."/>
            <person name="Ni X."/>
            <person name="Tian J."/>
            <person name="Zhou Y."/>
            <person name="Sheng Y."/>
            <person name="Liu T."/>
            <person name="Pan Y."/>
            <person name="Xia L."/>
            <person name="Li J."/>
            <person name="Zhao F."/>
            <person name="Cao W."/>
        </authorList>
    </citation>
    <scope>NUCLEOTIDE SEQUENCE</scope>
    <source>
        <strain evidence="1">Rsan-2018</strain>
        <tissue evidence="1">Larvae</tissue>
    </source>
</reference>
<comment type="caution">
    <text evidence="1">The sequence shown here is derived from an EMBL/GenBank/DDBJ whole genome shotgun (WGS) entry which is preliminary data.</text>
</comment>